<accession>A0ACB7IQM7</accession>
<proteinExistence type="predicted"/>
<comment type="caution">
    <text evidence="1">The sequence shown here is derived from an EMBL/GenBank/DDBJ whole genome shotgun (WGS) entry which is preliminary data.</text>
</comment>
<organism evidence="1 2">
    <name type="scientific">Pleurotus cornucopiae</name>
    <name type="common">Cornucopia mushroom</name>
    <dbReference type="NCBI Taxonomy" id="5321"/>
    <lineage>
        <taxon>Eukaryota</taxon>
        <taxon>Fungi</taxon>
        <taxon>Dikarya</taxon>
        <taxon>Basidiomycota</taxon>
        <taxon>Agaricomycotina</taxon>
        <taxon>Agaricomycetes</taxon>
        <taxon>Agaricomycetidae</taxon>
        <taxon>Agaricales</taxon>
        <taxon>Pleurotineae</taxon>
        <taxon>Pleurotaceae</taxon>
        <taxon>Pleurotus</taxon>
    </lineage>
</organism>
<name>A0ACB7IQM7_PLECO</name>
<evidence type="ECO:0000313" key="2">
    <source>
        <dbReference type="Proteomes" id="UP000824881"/>
    </source>
</evidence>
<reference evidence="1 2" key="1">
    <citation type="journal article" date="2021" name="Appl. Environ. Microbiol.">
        <title>Genetic linkage and physical mapping for an oyster mushroom Pleurotus cornucopiae and QTL analysis for the trait cap color.</title>
        <authorList>
            <person name="Zhang Y."/>
            <person name="Gao W."/>
            <person name="Sonnenberg A."/>
            <person name="Chen Q."/>
            <person name="Zhang J."/>
            <person name="Huang C."/>
        </authorList>
    </citation>
    <scope>NUCLEOTIDE SEQUENCE [LARGE SCALE GENOMIC DNA]</scope>
    <source>
        <strain evidence="1">CCMSSC00406</strain>
    </source>
</reference>
<dbReference type="Proteomes" id="UP000824881">
    <property type="component" value="Unassembled WGS sequence"/>
</dbReference>
<dbReference type="EMBL" id="WQMT02000008">
    <property type="protein sequence ID" value="KAG9219918.1"/>
    <property type="molecule type" value="Genomic_DNA"/>
</dbReference>
<protein>
    <submittedName>
        <fullName evidence="1">Uncharacterized protein</fullName>
    </submittedName>
</protein>
<sequence>MAPIAKGKAREGSKEATMRQMEELNLRLLDEFKAEDATAQSRGYTVTSTIDLRTMPMDAAPPAALVANIFTTQPQDGALTENVECILHSAAAKQELIEYPNFPQPTPRSHTNPLIPALLASLSDDNDKGEGQGAEVKAPYRIAEVPSKGLGMLATRAIPQGAFIVSERPLLLGAQVQHLDGHNMQFTATATARQRQRAIFTEAEKNLRIAFARMDPANQKAYMALHNAHQSDGSGPITGIMRTNAYEVCRLEGRTYAGVFKDLSRINHSCSPNTTSHFDRASLSMLLFAVRDIPAGAEITSHYCGLLQPRAARAKALKPYGIRCACAACTDHAASDANRLRISRVTDAVPAIVRWAGSPALPDDLLLRPALALLQVIEAEGLEGSPAYVRALYHAVLILQVLAVRGADMDGLLLAYAAKWATQHGCRSEGDRGSEAQFREERERVMAAALARAGLAPEGGQRAVE</sequence>
<keyword evidence="2" id="KW-1185">Reference proteome</keyword>
<gene>
    <name evidence="1" type="ORF">CCMSSC00406_0009521</name>
</gene>
<evidence type="ECO:0000313" key="1">
    <source>
        <dbReference type="EMBL" id="KAG9219918.1"/>
    </source>
</evidence>